<protein>
    <recommendedName>
        <fullName evidence="2">UPF0102 protein CA2015_2094</fullName>
    </recommendedName>
</protein>
<dbReference type="CDD" id="cd20736">
    <property type="entry name" value="PoNe_Nuclease"/>
    <property type="match status" value="1"/>
</dbReference>
<name>A0A0H4PT62_9BACT</name>
<sequence>MAEHNDKGKEAEMLAKDWLVANGFEFVAANYRYKHAEIDLIMEKGGILVFVEVKFRSGTGYGYAEEFVDYRKRQLIIRAADHYIYEKDWKKDIRFDIVGVYRNKSGGIAFKHFEDAFY</sequence>
<comment type="similarity">
    <text evidence="1 2">Belongs to the UPF0102 family.</text>
</comment>
<dbReference type="RefSeq" id="WP_048641843.1">
    <property type="nucleotide sequence ID" value="NZ_CAXBGM010000023.1"/>
</dbReference>
<dbReference type="EMBL" id="CP012040">
    <property type="protein sequence ID" value="AKP51517.1"/>
    <property type="molecule type" value="Genomic_DNA"/>
</dbReference>
<dbReference type="GO" id="GO:0003676">
    <property type="term" value="F:nucleic acid binding"/>
    <property type="evidence" value="ECO:0007669"/>
    <property type="project" value="InterPro"/>
</dbReference>
<dbReference type="InterPro" id="IPR011856">
    <property type="entry name" value="tRNA_endonuc-like_dom_sf"/>
</dbReference>
<dbReference type="PANTHER" id="PTHR34039">
    <property type="entry name" value="UPF0102 PROTEIN YRAN"/>
    <property type="match status" value="1"/>
</dbReference>
<dbReference type="HAMAP" id="MF_00048">
    <property type="entry name" value="UPF0102"/>
    <property type="match status" value="1"/>
</dbReference>
<dbReference type="AlphaFoldDB" id="A0A0H4PT62"/>
<evidence type="ECO:0000256" key="1">
    <source>
        <dbReference type="ARBA" id="ARBA00006738"/>
    </source>
</evidence>
<dbReference type="Proteomes" id="UP000036520">
    <property type="component" value="Chromosome"/>
</dbReference>
<keyword evidence="4" id="KW-1185">Reference proteome</keyword>
<evidence type="ECO:0000256" key="2">
    <source>
        <dbReference type="HAMAP-Rule" id="MF_00048"/>
    </source>
</evidence>
<dbReference type="NCBIfam" id="NF009150">
    <property type="entry name" value="PRK12497.1-3"/>
    <property type="match status" value="1"/>
</dbReference>
<evidence type="ECO:0000313" key="3">
    <source>
        <dbReference type="EMBL" id="AKP51517.1"/>
    </source>
</evidence>
<reference evidence="3 4" key="1">
    <citation type="submission" date="2015-07" db="EMBL/GenBank/DDBJ databases">
        <authorList>
            <person name="Kim K.M."/>
        </authorList>
    </citation>
    <scope>NUCLEOTIDE SEQUENCE [LARGE SCALE GENOMIC DNA]</scope>
    <source>
        <strain evidence="3 4">KCTC 12363</strain>
    </source>
</reference>
<dbReference type="PANTHER" id="PTHR34039:SF1">
    <property type="entry name" value="UPF0102 PROTEIN YRAN"/>
    <property type="match status" value="1"/>
</dbReference>
<dbReference type="PATRIC" id="fig|320787.5.peg.2299"/>
<dbReference type="STRING" id="320787.CA2015_2094"/>
<dbReference type="Gene3D" id="3.40.1350.10">
    <property type="match status" value="1"/>
</dbReference>
<dbReference type="KEGG" id="camu:CA2015_2094"/>
<accession>A0A0H4PT62</accession>
<dbReference type="Pfam" id="PF02021">
    <property type="entry name" value="UPF0102"/>
    <property type="match status" value="1"/>
</dbReference>
<proteinExistence type="inferred from homology"/>
<dbReference type="OrthoDB" id="9802516at2"/>
<dbReference type="InterPro" id="IPR003509">
    <property type="entry name" value="UPF0102_YraN-like"/>
</dbReference>
<gene>
    <name evidence="3" type="ORF">CA2015_2094</name>
</gene>
<organism evidence="3 4">
    <name type="scientific">Cyclobacterium amurskyense</name>
    <dbReference type="NCBI Taxonomy" id="320787"/>
    <lineage>
        <taxon>Bacteria</taxon>
        <taxon>Pseudomonadati</taxon>
        <taxon>Bacteroidota</taxon>
        <taxon>Cytophagia</taxon>
        <taxon>Cytophagales</taxon>
        <taxon>Cyclobacteriaceae</taxon>
        <taxon>Cyclobacterium</taxon>
    </lineage>
</organism>
<dbReference type="SUPFAM" id="SSF52980">
    <property type="entry name" value="Restriction endonuclease-like"/>
    <property type="match status" value="1"/>
</dbReference>
<evidence type="ECO:0000313" key="4">
    <source>
        <dbReference type="Proteomes" id="UP000036520"/>
    </source>
</evidence>
<dbReference type="InterPro" id="IPR011335">
    <property type="entry name" value="Restrct_endonuc-II-like"/>
</dbReference>
<dbReference type="NCBIfam" id="TIGR00252">
    <property type="entry name" value="YraN family protein"/>
    <property type="match status" value="1"/>
</dbReference>